<gene>
    <name evidence="2" type="ORF">ACFOEE_04230</name>
</gene>
<dbReference type="SUPFAM" id="SSF54593">
    <property type="entry name" value="Glyoxalase/Bleomycin resistance protein/Dihydroxybiphenyl dioxygenase"/>
    <property type="match status" value="1"/>
</dbReference>
<dbReference type="CDD" id="cd07246">
    <property type="entry name" value="VOC_like"/>
    <property type="match status" value="1"/>
</dbReference>
<dbReference type="EMBL" id="JBHRSD010000010">
    <property type="protein sequence ID" value="MFC3031725.1"/>
    <property type="molecule type" value="Genomic_DNA"/>
</dbReference>
<reference evidence="3" key="1">
    <citation type="journal article" date="2019" name="Int. J. Syst. Evol. Microbiol.">
        <title>The Global Catalogue of Microorganisms (GCM) 10K type strain sequencing project: providing services to taxonomists for standard genome sequencing and annotation.</title>
        <authorList>
            <consortium name="The Broad Institute Genomics Platform"/>
            <consortium name="The Broad Institute Genome Sequencing Center for Infectious Disease"/>
            <person name="Wu L."/>
            <person name="Ma J."/>
        </authorList>
    </citation>
    <scope>NUCLEOTIDE SEQUENCE [LARGE SCALE GENOMIC DNA]</scope>
    <source>
        <strain evidence="3">KCTC 42730</strain>
    </source>
</reference>
<feature type="domain" description="VOC" evidence="1">
    <location>
        <begin position="9"/>
        <end position="134"/>
    </location>
</feature>
<dbReference type="Gene3D" id="3.30.720.120">
    <property type="match status" value="1"/>
</dbReference>
<protein>
    <submittedName>
        <fullName evidence="2">VOC family protein</fullName>
    </submittedName>
</protein>
<evidence type="ECO:0000313" key="2">
    <source>
        <dbReference type="EMBL" id="MFC3031725.1"/>
    </source>
</evidence>
<proteinExistence type="predicted"/>
<dbReference type="Proteomes" id="UP001595453">
    <property type="component" value="Unassembled WGS sequence"/>
</dbReference>
<dbReference type="RefSeq" id="WP_377121254.1">
    <property type="nucleotide sequence ID" value="NZ_JBHRSD010000010.1"/>
</dbReference>
<organism evidence="2 3">
    <name type="scientific">Pseudoalteromonas fenneropenaei</name>
    <dbReference type="NCBI Taxonomy" id="1737459"/>
    <lineage>
        <taxon>Bacteria</taxon>
        <taxon>Pseudomonadati</taxon>
        <taxon>Pseudomonadota</taxon>
        <taxon>Gammaproteobacteria</taxon>
        <taxon>Alteromonadales</taxon>
        <taxon>Pseudoalteromonadaceae</taxon>
        <taxon>Pseudoalteromonas</taxon>
    </lineage>
</organism>
<dbReference type="Pfam" id="PF00903">
    <property type="entry name" value="Glyoxalase"/>
    <property type="match status" value="1"/>
</dbReference>
<accession>A0ABV7CGH3</accession>
<keyword evidence="3" id="KW-1185">Reference proteome</keyword>
<dbReference type="PROSITE" id="PS51819">
    <property type="entry name" value="VOC"/>
    <property type="match status" value="1"/>
</dbReference>
<dbReference type="InterPro" id="IPR029068">
    <property type="entry name" value="Glyas_Bleomycin-R_OHBP_Dase"/>
</dbReference>
<evidence type="ECO:0000259" key="1">
    <source>
        <dbReference type="PROSITE" id="PS51819"/>
    </source>
</evidence>
<name>A0ABV7CGH3_9GAMM</name>
<sequence>MSVPAIPAGYHSLTPYLVVAGANEAISFYQTAFGATLKLKMDTPDGKVAHAELLIGNSHLMLSDGCDDINFKSPHELGGTPVSLMCYVDNVDTVFATALAAGAKELRPVVDQFYGDRSGTLQDPFGHLWTISTHMEELSEQELQQRLAAMMGEGQQ</sequence>
<comment type="caution">
    <text evidence="2">The sequence shown here is derived from an EMBL/GenBank/DDBJ whole genome shotgun (WGS) entry which is preliminary data.</text>
</comment>
<dbReference type="PANTHER" id="PTHR34109:SF1">
    <property type="entry name" value="VOC DOMAIN-CONTAINING PROTEIN"/>
    <property type="match status" value="1"/>
</dbReference>
<dbReference type="Gene3D" id="3.30.720.110">
    <property type="match status" value="1"/>
</dbReference>
<dbReference type="PANTHER" id="PTHR34109">
    <property type="entry name" value="BNAUNNG04460D PROTEIN-RELATED"/>
    <property type="match status" value="1"/>
</dbReference>
<dbReference type="InterPro" id="IPR037523">
    <property type="entry name" value="VOC_core"/>
</dbReference>
<evidence type="ECO:0000313" key="3">
    <source>
        <dbReference type="Proteomes" id="UP001595453"/>
    </source>
</evidence>
<dbReference type="InterPro" id="IPR004360">
    <property type="entry name" value="Glyas_Fos-R_dOase_dom"/>
</dbReference>